<dbReference type="EMBL" id="CP009509">
    <property type="protein sequence ID" value="AKB39102.1"/>
    <property type="molecule type" value="Genomic_DNA"/>
</dbReference>
<evidence type="ECO:0000313" key="2">
    <source>
        <dbReference type="EMBL" id="AKB39102.1"/>
    </source>
</evidence>
<reference evidence="2 3" key="1">
    <citation type="submission" date="2014-07" db="EMBL/GenBank/DDBJ databases">
        <title>Methanogenic archaea and the global carbon cycle.</title>
        <authorList>
            <person name="Henriksen J.R."/>
            <person name="Luke J."/>
            <person name="Reinhart S."/>
            <person name="Benedict M.N."/>
            <person name="Youngblut N.D."/>
            <person name="Metcalf M.E."/>
            <person name="Whitaker R.J."/>
            <person name="Metcalf W.W."/>
        </authorList>
    </citation>
    <scope>NUCLEOTIDE SEQUENCE [LARGE SCALE GENOMIC DNA]</scope>
    <source>
        <strain evidence="2 3">WWM610</strain>
    </source>
</reference>
<feature type="transmembrane region" description="Helical" evidence="1">
    <location>
        <begin position="176"/>
        <end position="205"/>
    </location>
</feature>
<dbReference type="PATRIC" id="fig|1434117.4.peg.125"/>
<proteinExistence type="predicted"/>
<gene>
    <name evidence="2" type="ORF">MSMAW_0111</name>
</gene>
<evidence type="ECO:0000313" key="3">
    <source>
        <dbReference type="Proteomes" id="UP000033058"/>
    </source>
</evidence>
<dbReference type="InterPro" id="IPR012874">
    <property type="entry name" value="DUF1673_METspp"/>
</dbReference>
<name>A0A0E3PSC7_METMZ</name>
<keyword evidence="1" id="KW-1133">Transmembrane helix</keyword>
<dbReference type="RefSeq" id="WP_048052894.1">
    <property type="nucleotide sequence ID" value="NZ_CP009509.1"/>
</dbReference>
<evidence type="ECO:0008006" key="4">
    <source>
        <dbReference type="Google" id="ProtNLM"/>
    </source>
</evidence>
<dbReference type="AlphaFoldDB" id="A0A0E3PSC7"/>
<organism evidence="2 3">
    <name type="scientific">Methanosarcina mazei WWM610</name>
    <dbReference type="NCBI Taxonomy" id="1434117"/>
    <lineage>
        <taxon>Archaea</taxon>
        <taxon>Methanobacteriati</taxon>
        <taxon>Methanobacteriota</taxon>
        <taxon>Stenosarchaea group</taxon>
        <taxon>Methanomicrobia</taxon>
        <taxon>Methanosarcinales</taxon>
        <taxon>Methanosarcinaceae</taxon>
        <taxon>Methanosarcina</taxon>
    </lineage>
</organism>
<accession>A0A0E3PSC7</accession>
<protein>
    <recommendedName>
        <fullName evidence="4">DUF1673 domain-containing protein</fullName>
    </recommendedName>
</protein>
<dbReference type="Pfam" id="PF07895">
    <property type="entry name" value="DUF1673"/>
    <property type="match status" value="1"/>
</dbReference>
<keyword evidence="1" id="KW-0812">Transmembrane</keyword>
<dbReference type="Proteomes" id="UP000033058">
    <property type="component" value="Chromosome"/>
</dbReference>
<feature type="transmembrane region" description="Helical" evidence="1">
    <location>
        <begin position="61"/>
        <end position="77"/>
    </location>
</feature>
<keyword evidence="1" id="KW-0472">Membrane</keyword>
<feature type="transmembrane region" description="Helical" evidence="1">
    <location>
        <begin position="150"/>
        <end position="169"/>
    </location>
</feature>
<evidence type="ECO:0000256" key="1">
    <source>
        <dbReference type="SAM" id="Phobius"/>
    </source>
</evidence>
<dbReference type="GeneID" id="24849705"/>
<sequence length="239" mass="27840">MDVFTKSIRKLMGWCPNAKTLETRHSICPEYPEADNQSRGRDAGNTPILPSGWWNKRRNRSLIESSVLTIFSVYWVAFQGESLKNEVFIPGLIFGIICNLLLCIGNWNYLDNIKNSSRQRKIITVLSKWRVINLILSLALLYLLFSQFNWGFVLFLISAFCLIALLYYFKFDLSPLVLLLYFGSRNMAVMAFIFGLCVTAFLYYLTEVYWEKKNHMKIYIIFENSLEKIYAIGEKEGKL</sequence>
<dbReference type="HOGENOM" id="CLU_1363666_0_0_2"/>
<feature type="transmembrane region" description="Helical" evidence="1">
    <location>
        <begin position="89"/>
        <end position="110"/>
    </location>
</feature>